<evidence type="ECO:0000313" key="3">
    <source>
        <dbReference type="Proteomes" id="UP000606172"/>
    </source>
</evidence>
<dbReference type="InterPro" id="IPR051604">
    <property type="entry name" value="Ergot_Alk_Oxidoreductase"/>
</dbReference>
<dbReference type="InterPro" id="IPR008030">
    <property type="entry name" value="NmrA-like"/>
</dbReference>
<dbReference type="Proteomes" id="UP000606172">
    <property type="component" value="Unassembled WGS sequence"/>
</dbReference>
<proteinExistence type="predicted"/>
<organism evidence="2 3">
    <name type="scientific">Sinosporangium siamense</name>
    <dbReference type="NCBI Taxonomy" id="1367973"/>
    <lineage>
        <taxon>Bacteria</taxon>
        <taxon>Bacillati</taxon>
        <taxon>Actinomycetota</taxon>
        <taxon>Actinomycetes</taxon>
        <taxon>Streptosporangiales</taxon>
        <taxon>Streptosporangiaceae</taxon>
        <taxon>Sinosporangium</taxon>
    </lineage>
</organism>
<dbReference type="PANTHER" id="PTHR43162:SF1">
    <property type="entry name" value="PRESTALK A DIFFERENTIATION PROTEIN A"/>
    <property type="match status" value="1"/>
</dbReference>
<evidence type="ECO:0000313" key="2">
    <source>
        <dbReference type="EMBL" id="GII96208.1"/>
    </source>
</evidence>
<gene>
    <name evidence="2" type="ORF">Ssi02_64390</name>
</gene>
<dbReference type="Pfam" id="PF05368">
    <property type="entry name" value="NmrA"/>
    <property type="match status" value="1"/>
</dbReference>
<reference evidence="2" key="1">
    <citation type="submission" date="2021-01" db="EMBL/GenBank/DDBJ databases">
        <title>Whole genome shotgun sequence of Sinosporangium siamense NBRC 109515.</title>
        <authorList>
            <person name="Komaki H."/>
            <person name="Tamura T."/>
        </authorList>
    </citation>
    <scope>NUCLEOTIDE SEQUENCE</scope>
    <source>
        <strain evidence="2">NBRC 109515</strain>
    </source>
</reference>
<accession>A0A919RLZ3</accession>
<dbReference type="EMBL" id="BOOW01000042">
    <property type="protein sequence ID" value="GII96208.1"/>
    <property type="molecule type" value="Genomic_DNA"/>
</dbReference>
<dbReference type="AlphaFoldDB" id="A0A919RLZ3"/>
<sequence>MVTGATGSIGRHLVRLLQRDGVAFRALVRDEAKGRALGCDYVVGDLGDPASIDAALRGADRLFLNSTGAQPVDGEQPVIRLQKNAIDAAARAGVDHIVKVSVWHANEGGLLSEGAHWEIERHLASAGPGWSTLQPGGFMQNFLGYGSFTAAGELINPYGDTPVSYIDCLDIAACGAALLTGAYGKSETYVLTGPEAVTHAQIAGKLSAVLGRVVPTLEMGPQELAANVKSQGVPARFADDFAGLLAKVANGAHTATTSAVRDLTGRPARDFDAFLADNRPAFEALLPAPGTTA</sequence>
<dbReference type="PANTHER" id="PTHR43162">
    <property type="match status" value="1"/>
</dbReference>
<comment type="caution">
    <text evidence="2">The sequence shown here is derived from an EMBL/GenBank/DDBJ whole genome shotgun (WGS) entry which is preliminary data.</text>
</comment>
<dbReference type="Gene3D" id="3.90.25.10">
    <property type="entry name" value="UDP-galactose 4-epimerase, domain 1"/>
    <property type="match status" value="1"/>
</dbReference>
<dbReference type="InterPro" id="IPR036291">
    <property type="entry name" value="NAD(P)-bd_dom_sf"/>
</dbReference>
<protein>
    <submittedName>
        <fullName evidence="2">NAD(P)-dependent oxidoreductase</fullName>
    </submittedName>
</protein>
<dbReference type="Gene3D" id="3.40.50.720">
    <property type="entry name" value="NAD(P)-binding Rossmann-like Domain"/>
    <property type="match status" value="1"/>
</dbReference>
<feature type="domain" description="NmrA-like" evidence="1">
    <location>
        <begin position="2"/>
        <end position="241"/>
    </location>
</feature>
<evidence type="ECO:0000259" key="1">
    <source>
        <dbReference type="Pfam" id="PF05368"/>
    </source>
</evidence>
<name>A0A919RLZ3_9ACTN</name>
<keyword evidence="3" id="KW-1185">Reference proteome</keyword>
<dbReference type="SUPFAM" id="SSF51735">
    <property type="entry name" value="NAD(P)-binding Rossmann-fold domains"/>
    <property type="match status" value="1"/>
</dbReference>